<feature type="signal peptide" evidence="1">
    <location>
        <begin position="1"/>
        <end position="27"/>
    </location>
</feature>
<protein>
    <submittedName>
        <fullName evidence="2">Uncharacterized protein</fullName>
    </submittedName>
</protein>
<evidence type="ECO:0000256" key="1">
    <source>
        <dbReference type="SAM" id="SignalP"/>
    </source>
</evidence>
<feature type="chain" id="PRO_5007132655" evidence="1">
    <location>
        <begin position="28"/>
        <end position="327"/>
    </location>
</feature>
<proteinExistence type="predicted"/>
<dbReference type="EMBL" id="LMTR01000032">
    <property type="protein sequence ID" value="KWT70369.1"/>
    <property type="molecule type" value="Genomic_DNA"/>
</dbReference>
<organism evidence="2 3">
    <name type="scientific">Hyphomicrobium sulfonivorans</name>
    <dbReference type="NCBI Taxonomy" id="121290"/>
    <lineage>
        <taxon>Bacteria</taxon>
        <taxon>Pseudomonadati</taxon>
        <taxon>Pseudomonadota</taxon>
        <taxon>Alphaproteobacteria</taxon>
        <taxon>Hyphomicrobiales</taxon>
        <taxon>Hyphomicrobiaceae</taxon>
        <taxon>Hyphomicrobium</taxon>
    </lineage>
</organism>
<reference evidence="2 3" key="1">
    <citation type="submission" date="2015-10" db="EMBL/GenBank/DDBJ databases">
        <title>Transcriptomic analysis of a linuron degrading triple-species bacterial consortium.</title>
        <authorList>
            <person name="Albers P."/>
        </authorList>
    </citation>
    <scope>NUCLEOTIDE SEQUENCE [LARGE SCALE GENOMIC DNA]</scope>
    <source>
        <strain evidence="2 3">WDL6</strain>
    </source>
</reference>
<gene>
    <name evidence="2" type="ORF">APY04_1046</name>
</gene>
<dbReference type="PATRIC" id="fig|121290.4.peg.926"/>
<evidence type="ECO:0000313" key="2">
    <source>
        <dbReference type="EMBL" id="KWT70369.1"/>
    </source>
</evidence>
<dbReference type="OrthoDB" id="8189383at2"/>
<dbReference type="RefSeq" id="WP_068460333.1">
    <property type="nucleotide sequence ID" value="NZ_LMTR01000032.1"/>
</dbReference>
<keyword evidence="1" id="KW-0732">Signal</keyword>
<dbReference type="AlphaFoldDB" id="A0A109BK86"/>
<name>A0A109BK86_HYPSL</name>
<comment type="caution">
    <text evidence="2">The sequence shown here is derived from an EMBL/GenBank/DDBJ whole genome shotgun (WGS) entry which is preliminary data.</text>
</comment>
<accession>A0A109BK86</accession>
<dbReference type="Proteomes" id="UP000059074">
    <property type="component" value="Unassembled WGS sequence"/>
</dbReference>
<keyword evidence="3" id="KW-1185">Reference proteome</keyword>
<sequence length="327" mass="36411">MRRYWLRAVAPVLALLIALAMPFAADAAKKKKQPEPQQFSRTETILGWINDYRLKPTPERLPAAFTAMREQGQFKEIEQAGIYVGFIAGVLGANPDMAEKLITEMFPMPPHDQVVVVKAIAYSGLADWKELMGKFVERMPARKVIIERYLYGKMQVLRDLPLESPIAVDANWGYYFAPGSAEPIQRLVRALEWSREKNDVEKLTIGSMVKWTLAQNASKDNDLLRYLKLSLPRQPDNISVPLTEVIEGAETFELAQIRKDALTAIEDLKTKGPQNSRNFAWWGQAGQTVFALGCVAAGVMGQVYMGVPCVVGGALSNVALKYLAPAQ</sequence>
<evidence type="ECO:0000313" key="3">
    <source>
        <dbReference type="Proteomes" id="UP000059074"/>
    </source>
</evidence>